<evidence type="ECO:0000256" key="2">
    <source>
        <dbReference type="ARBA" id="ARBA00023315"/>
    </source>
</evidence>
<accession>A0ABV8KRN4</accession>
<dbReference type="EMBL" id="JBHSBN010000018">
    <property type="protein sequence ID" value="MFC4108805.1"/>
    <property type="molecule type" value="Genomic_DNA"/>
</dbReference>
<dbReference type="InterPro" id="IPR050832">
    <property type="entry name" value="Bact_Acetyltransf"/>
</dbReference>
<keyword evidence="5" id="KW-1185">Reference proteome</keyword>
<protein>
    <submittedName>
        <fullName evidence="4">GNAT family N-acetyltransferase</fullName>
        <ecNumber evidence="4">2.3.-.-</ecNumber>
    </submittedName>
</protein>
<name>A0ABV8KRN4_9ACTN</name>
<proteinExistence type="predicted"/>
<evidence type="ECO:0000256" key="1">
    <source>
        <dbReference type="ARBA" id="ARBA00022679"/>
    </source>
</evidence>
<dbReference type="SUPFAM" id="SSF55729">
    <property type="entry name" value="Acyl-CoA N-acyltransferases (Nat)"/>
    <property type="match status" value="1"/>
</dbReference>
<evidence type="ECO:0000259" key="3">
    <source>
        <dbReference type="PROSITE" id="PS51186"/>
    </source>
</evidence>
<gene>
    <name evidence="4" type="ORF">ACFOX0_23085</name>
</gene>
<dbReference type="PANTHER" id="PTHR43877">
    <property type="entry name" value="AMINOALKYLPHOSPHONATE N-ACETYLTRANSFERASE-RELATED-RELATED"/>
    <property type="match status" value="1"/>
</dbReference>
<dbReference type="Pfam" id="PF00583">
    <property type="entry name" value="Acetyltransf_1"/>
    <property type="match status" value="1"/>
</dbReference>
<dbReference type="Gene3D" id="3.40.630.30">
    <property type="match status" value="1"/>
</dbReference>
<feature type="domain" description="N-acetyltransferase" evidence="3">
    <location>
        <begin position="3"/>
        <end position="170"/>
    </location>
</feature>
<dbReference type="InterPro" id="IPR000182">
    <property type="entry name" value="GNAT_dom"/>
</dbReference>
<keyword evidence="1 4" id="KW-0808">Transferase</keyword>
<dbReference type="PROSITE" id="PS51186">
    <property type="entry name" value="GNAT"/>
    <property type="match status" value="1"/>
</dbReference>
<keyword evidence="2 4" id="KW-0012">Acyltransferase</keyword>
<reference evidence="5" key="1">
    <citation type="journal article" date="2019" name="Int. J. Syst. Evol. Microbiol.">
        <title>The Global Catalogue of Microorganisms (GCM) 10K type strain sequencing project: providing services to taxonomists for standard genome sequencing and annotation.</title>
        <authorList>
            <consortium name="The Broad Institute Genomics Platform"/>
            <consortium name="The Broad Institute Genome Sequencing Center for Infectious Disease"/>
            <person name="Wu L."/>
            <person name="Ma J."/>
        </authorList>
    </citation>
    <scope>NUCLEOTIDE SEQUENCE [LARGE SCALE GENOMIC DNA]</scope>
    <source>
        <strain evidence="5">2902at01</strain>
    </source>
</reference>
<dbReference type="RefSeq" id="WP_377549519.1">
    <property type="nucleotide sequence ID" value="NZ_JBHSBN010000018.1"/>
</dbReference>
<sequence>MLLTLRPATADDLMDVGELHHRSRTAAYQGLVPDDALTAQSGAMLGRWWSERWPYERDTHLMTVAEHDDELVGFSYVGPDSDGEPGTGMLYAIHLDPDQQGRGVGRALMIDALATLHDQGFHRAALWVLTDNAHARRFYERGGWSPTATTRTDHIGPALTPQIRYTRPLP</sequence>
<evidence type="ECO:0000313" key="5">
    <source>
        <dbReference type="Proteomes" id="UP001595868"/>
    </source>
</evidence>
<dbReference type="GO" id="GO:0016746">
    <property type="term" value="F:acyltransferase activity"/>
    <property type="evidence" value="ECO:0007669"/>
    <property type="project" value="UniProtKB-KW"/>
</dbReference>
<dbReference type="Proteomes" id="UP001595868">
    <property type="component" value="Unassembled WGS sequence"/>
</dbReference>
<organism evidence="4 5">
    <name type="scientific">Micromonospora zhanjiangensis</name>
    <dbReference type="NCBI Taxonomy" id="1522057"/>
    <lineage>
        <taxon>Bacteria</taxon>
        <taxon>Bacillati</taxon>
        <taxon>Actinomycetota</taxon>
        <taxon>Actinomycetes</taxon>
        <taxon>Micromonosporales</taxon>
        <taxon>Micromonosporaceae</taxon>
        <taxon>Micromonospora</taxon>
    </lineage>
</organism>
<evidence type="ECO:0000313" key="4">
    <source>
        <dbReference type="EMBL" id="MFC4108805.1"/>
    </source>
</evidence>
<comment type="caution">
    <text evidence="4">The sequence shown here is derived from an EMBL/GenBank/DDBJ whole genome shotgun (WGS) entry which is preliminary data.</text>
</comment>
<dbReference type="CDD" id="cd04301">
    <property type="entry name" value="NAT_SF"/>
    <property type="match status" value="1"/>
</dbReference>
<dbReference type="EC" id="2.3.-.-" evidence="4"/>
<dbReference type="InterPro" id="IPR016181">
    <property type="entry name" value="Acyl_CoA_acyltransferase"/>
</dbReference>